<dbReference type="Pfam" id="PF04773">
    <property type="entry name" value="FecR"/>
    <property type="match status" value="1"/>
</dbReference>
<evidence type="ECO:0000256" key="1">
    <source>
        <dbReference type="SAM" id="Phobius"/>
    </source>
</evidence>
<gene>
    <name evidence="4" type="ORF">MMF97_06310</name>
</gene>
<dbReference type="PANTHER" id="PTHR30273:SF2">
    <property type="entry name" value="PROTEIN FECR"/>
    <property type="match status" value="1"/>
</dbReference>
<keyword evidence="1" id="KW-1133">Transmembrane helix</keyword>
<proteinExistence type="predicted"/>
<dbReference type="InterPro" id="IPR032508">
    <property type="entry name" value="FecR_C"/>
</dbReference>
<name>A0ABS9ZUQ0_9SPHI</name>
<dbReference type="InterPro" id="IPR006860">
    <property type="entry name" value="FecR"/>
</dbReference>
<dbReference type="InterPro" id="IPR012373">
    <property type="entry name" value="Ferrdict_sens_TM"/>
</dbReference>
<evidence type="ECO:0000259" key="3">
    <source>
        <dbReference type="Pfam" id="PF16344"/>
    </source>
</evidence>
<evidence type="ECO:0000313" key="5">
    <source>
        <dbReference type="Proteomes" id="UP001165460"/>
    </source>
</evidence>
<dbReference type="Pfam" id="PF16344">
    <property type="entry name" value="FecR_C"/>
    <property type="match status" value="1"/>
</dbReference>
<accession>A0ABS9ZUQ0</accession>
<reference evidence="4" key="1">
    <citation type="submission" date="2022-03" db="EMBL/GenBank/DDBJ databases">
        <authorList>
            <person name="Woo C.Y."/>
        </authorList>
    </citation>
    <scope>NUCLEOTIDE SEQUENCE</scope>
    <source>
        <strain evidence="4">CYS-01</strain>
    </source>
</reference>
<feature type="domain" description="Protein FecR C-terminal" evidence="3">
    <location>
        <begin position="330"/>
        <end position="399"/>
    </location>
</feature>
<sequence length="400" mass="44957">MNFDEEKYKAHILEVMERFAKGEASEVDKQELDNWYNHFPSFERYAEGMPSSEKLLAKDKMLHNINKQIYLEAVPVKQSQSNRMLRRVMWAAMIAIISCSGLLFYRSEIKRANTKQLTQNQVIIPGGNRAFLTLADGSRISLTDAANGNIAKQAGVTISKTTNGQLIYTAHHVQGNTVEKNDGYNTIETPSGGQYQLQLPDGTVVWLNAASSLKYPVSFSKKKQRHVQLKGEAYFEVAKNKSLPFVVSVHSVNGDKKEQDVEVLGTHFNINAYHDDNTIKTTLLEGSIKVSLPSASTIQLSPGQQSVNKNNALQVTEVNAEYAVAWKDGYFRFNDKTLGMAMKEIARWYNVDVQYKDPALRNEPLAGTISKYSSITQVLKKMELTGAFRFTVKSREIIVE</sequence>
<evidence type="ECO:0000259" key="2">
    <source>
        <dbReference type="Pfam" id="PF04773"/>
    </source>
</evidence>
<dbReference type="Gene3D" id="3.55.50.30">
    <property type="match status" value="1"/>
</dbReference>
<comment type="caution">
    <text evidence="4">The sequence shown here is derived from an EMBL/GenBank/DDBJ whole genome shotgun (WGS) entry which is preliminary data.</text>
</comment>
<keyword evidence="1" id="KW-0812">Transmembrane</keyword>
<evidence type="ECO:0000313" key="4">
    <source>
        <dbReference type="EMBL" id="MCJ0742320.1"/>
    </source>
</evidence>
<dbReference type="RefSeq" id="WP_243360668.1">
    <property type="nucleotide sequence ID" value="NZ_JALGBH010000001.1"/>
</dbReference>
<feature type="transmembrane region" description="Helical" evidence="1">
    <location>
        <begin position="88"/>
        <end position="105"/>
    </location>
</feature>
<dbReference type="PANTHER" id="PTHR30273">
    <property type="entry name" value="PERIPLASMIC SIGNAL SENSOR AND SIGMA FACTOR ACTIVATOR FECR-RELATED"/>
    <property type="match status" value="1"/>
</dbReference>
<feature type="domain" description="FecR protein" evidence="2">
    <location>
        <begin position="186"/>
        <end position="289"/>
    </location>
</feature>
<keyword evidence="5" id="KW-1185">Reference proteome</keyword>
<dbReference type="EMBL" id="JALGBH010000001">
    <property type="protein sequence ID" value="MCJ0742320.1"/>
    <property type="molecule type" value="Genomic_DNA"/>
</dbReference>
<dbReference type="Proteomes" id="UP001165460">
    <property type="component" value="Unassembled WGS sequence"/>
</dbReference>
<keyword evidence="1" id="KW-0472">Membrane</keyword>
<dbReference type="Gene3D" id="2.60.120.1440">
    <property type="match status" value="1"/>
</dbReference>
<organism evidence="4 5">
    <name type="scientific">Pedobacter montanisoli</name>
    <dbReference type="NCBI Taxonomy" id="2923277"/>
    <lineage>
        <taxon>Bacteria</taxon>
        <taxon>Pseudomonadati</taxon>
        <taxon>Bacteroidota</taxon>
        <taxon>Sphingobacteriia</taxon>
        <taxon>Sphingobacteriales</taxon>
        <taxon>Sphingobacteriaceae</taxon>
        <taxon>Pedobacter</taxon>
    </lineage>
</organism>
<protein>
    <submittedName>
        <fullName evidence="4">DUF4974 domain-containing protein</fullName>
    </submittedName>
</protein>